<feature type="compositionally biased region" description="Low complexity" evidence="9">
    <location>
        <begin position="101"/>
        <end position="115"/>
    </location>
</feature>
<evidence type="ECO:0000256" key="2">
    <source>
        <dbReference type="ARBA" id="ARBA00004496"/>
    </source>
</evidence>
<dbReference type="Pfam" id="PF00575">
    <property type="entry name" value="S1"/>
    <property type="match status" value="1"/>
</dbReference>
<comment type="similarity">
    <text evidence="8">Belongs to the RNR ribonuclease family. RNase R subfamily.</text>
</comment>
<dbReference type="GO" id="GO:0008859">
    <property type="term" value="F:exoribonuclease II activity"/>
    <property type="evidence" value="ECO:0007669"/>
    <property type="project" value="UniProtKB-UniRule"/>
</dbReference>
<dbReference type="GO" id="GO:0005829">
    <property type="term" value="C:cytosol"/>
    <property type="evidence" value="ECO:0007669"/>
    <property type="project" value="UniProtKB-ARBA"/>
</dbReference>
<comment type="subcellular location">
    <subcellularLocation>
        <location evidence="2 8">Cytoplasm</location>
    </subcellularLocation>
</comment>
<dbReference type="InterPro" id="IPR050180">
    <property type="entry name" value="RNR_Ribonuclease"/>
</dbReference>
<feature type="domain" description="S1 motif" evidence="10">
    <location>
        <begin position="749"/>
        <end position="830"/>
    </location>
</feature>
<dbReference type="InterPro" id="IPR003029">
    <property type="entry name" value="S1_domain"/>
</dbReference>
<organism evidence="11">
    <name type="scientific">Xanthomonas hortorum pv. pelargonii</name>
    <dbReference type="NCBI Taxonomy" id="453602"/>
    <lineage>
        <taxon>Bacteria</taxon>
        <taxon>Pseudomonadati</taxon>
        <taxon>Pseudomonadota</taxon>
        <taxon>Gammaproteobacteria</taxon>
        <taxon>Lysobacterales</taxon>
        <taxon>Lysobacteraceae</taxon>
        <taxon>Xanthomonas</taxon>
    </lineage>
</organism>
<evidence type="ECO:0000256" key="3">
    <source>
        <dbReference type="ARBA" id="ARBA00022490"/>
    </source>
</evidence>
<evidence type="ECO:0000256" key="1">
    <source>
        <dbReference type="ARBA" id="ARBA00001849"/>
    </source>
</evidence>
<dbReference type="GO" id="GO:0003723">
    <property type="term" value="F:RNA binding"/>
    <property type="evidence" value="ECO:0007669"/>
    <property type="project" value="UniProtKB-UniRule"/>
</dbReference>
<comment type="catalytic activity">
    <reaction evidence="1 8">
        <text>Exonucleolytic cleavage in the 3'- to 5'-direction to yield nucleoside 5'-phosphates.</text>
        <dbReference type="EC" id="3.1.13.1"/>
    </reaction>
</comment>
<comment type="function">
    <text evidence="8">3'-5' exoribonuclease that releases 5'-nucleoside monophosphates and is involved in maturation of structured RNAs.</text>
</comment>
<protein>
    <recommendedName>
        <fullName evidence="8">Ribonuclease R</fullName>
        <shortName evidence="8">RNase R</shortName>
        <ecNumber evidence="8">3.1.13.1</ecNumber>
    </recommendedName>
</protein>
<evidence type="ECO:0000256" key="5">
    <source>
        <dbReference type="ARBA" id="ARBA00022801"/>
    </source>
</evidence>
<reference evidence="11" key="1">
    <citation type="submission" date="2020-07" db="EMBL/GenBank/DDBJ databases">
        <authorList>
            <person name="Pothier F. J."/>
        </authorList>
    </citation>
    <scope>NUCLEOTIDE SEQUENCE</scope>
    <source>
        <strain evidence="11">CFBP 2533</strain>
    </source>
</reference>
<dbReference type="FunFam" id="2.40.50.140:FF:000362">
    <property type="entry name" value="Ribonuclease R"/>
    <property type="match status" value="1"/>
</dbReference>
<evidence type="ECO:0000313" key="11">
    <source>
        <dbReference type="EMBL" id="CAD0336771.1"/>
    </source>
</evidence>
<dbReference type="PROSITE" id="PS01175">
    <property type="entry name" value="RIBONUCLEASE_II"/>
    <property type="match status" value="1"/>
</dbReference>
<dbReference type="EC" id="3.1.13.1" evidence="8"/>
<dbReference type="Pfam" id="PF08206">
    <property type="entry name" value="OB_RNB"/>
    <property type="match status" value="1"/>
</dbReference>
<dbReference type="InterPro" id="IPR011805">
    <property type="entry name" value="RNase_R"/>
</dbReference>
<keyword evidence="3 8" id="KW-0963">Cytoplasm</keyword>
<dbReference type="AlphaFoldDB" id="A0A6V7DLN1"/>
<evidence type="ECO:0000256" key="8">
    <source>
        <dbReference type="HAMAP-Rule" id="MF_01895"/>
    </source>
</evidence>
<dbReference type="InterPro" id="IPR012340">
    <property type="entry name" value="NA-bd_OB-fold"/>
</dbReference>
<gene>
    <name evidence="8 11" type="primary">rnr</name>
    <name evidence="11" type="ORF">CFBP2533_25120</name>
</gene>
<dbReference type="InterPro" id="IPR013223">
    <property type="entry name" value="RNase_B_OB_dom"/>
</dbReference>
<keyword evidence="5 8" id="KW-0378">Hydrolase</keyword>
<keyword evidence="7 8" id="KW-0694">RNA-binding</keyword>
<feature type="compositionally biased region" description="Pro residues" evidence="9">
    <location>
        <begin position="73"/>
        <end position="97"/>
    </location>
</feature>
<dbReference type="CDD" id="cd04471">
    <property type="entry name" value="S1_RNase_R"/>
    <property type="match status" value="1"/>
</dbReference>
<dbReference type="Pfam" id="PF17876">
    <property type="entry name" value="CSD2"/>
    <property type="match status" value="1"/>
</dbReference>
<dbReference type="NCBIfam" id="TIGR00358">
    <property type="entry name" value="3_prime_RNase"/>
    <property type="match status" value="1"/>
</dbReference>
<dbReference type="InterPro" id="IPR022966">
    <property type="entry name" value="RNase_II/R_CS"/>
</dbReference>
<proteinExistence type="inferred from homology"/>
<dbReference type="PROSITE" id="PS50126">
    <property type="entry name" value="S1"/>
    <property type="match status" value="1"/>
</dbReference>
<evidence type="ECO:0000259" key="10">
    <source>
        <dbReference type="PROSITE" id="PS50126"/>
    </source>
</evidence>
<evidence type="ECO:0000256" key="7">
    <source>
        <dbReference type="ARBA" id="ARBA00022884"/>
    </source>
</evidence>
<dbReference type="InterPro" id="IPR040476">
    <property type="entry name" value="CSD2"/>
</dbReference>
<dbReference type="FunFam" id="2.40.50.140:FF:000213">
    <property type="entry name" value="Ribonuclease R"/>
    <property type="match status" value="1"/>
</dbReference>
<accession>A0A6V7DLN1</accession>
<keyword evidence="4 8" id="KW-0540">Nuclease</keyword>
<keyword evidence="6 8" id="KW-0269">Exonuclease</keyword>
<dbReference type="Pfam" id="PF00773">
    <property type="entry name" value="RNB"/>
    <property type="match status" value="1"/>
</dbReference>
<dbReference type="SMART" id="SM00316">
    <property type="entry name" value="S1"/>
    <property type="match status" value="1"/>
</dbReference>
<dbReference type="SUPFAM" id="SSF50249">
    <property type="entry name" value="Nucleic acid-binding proteins"/>
    <property type="match status" value="4"/>
</dbReference>
<dbReference type="NCBIfam" id="TIGR02063">
    <property type="entry name" value="RNase_R"/>
    <property type="match status" value="1"/>
</dbReference>
<evidence type="ECO:0000256" key="6">
    <source>
        <dbReference type="ARBA" id="ARBA00022839"/>
    </source>
</evidence>
<dbReference type="InterPro" id="IPR011129">
    <property type="entry name" value="CSD"/>
</dbReference>
<evidence type="ECO:0000256" key="9">
    <source>
        <dbReference type="SAM" id="MobiDB-lite"/>
    </source>
</evidence>
<dbReference type="InterPro" id="IPR004476">
    <property type="entry name" value="RNase_II/RNase_R"/>
</dbReference>
<dbReference type="PANTHER" id="PTHR23355:SF9">
    <property type="entry name" value="DIS3-LIKE EXONUCLEASE 2"/>
    <property type="match status" value="1"/>
</dbReference>
<feature type="region of interest" description="Disordered" evidence="9">
    <location>
        <begin position="1"/>
        <end position="120"/>
    </location>
</feature>
<dbReference type="SMART" id="SM00955">
    <property type="entry name" value="RNB"/>
    <property type="match status" value="1"/>
</dbReference>
<sequence length="854" mass="94587">MMAMTKKNTPDSDRPSRRNSANTGEPTTAEKQKLPGWMPDFLVRAAAGASTKSANKRAADKAAQASPELQVAPPLPEPPAPRAPHPRKSGPPAPPPERLQSVQPAAVTASPAAAAEFKDPHADREALRYAEPIASREAILQLLEACDGPQTAEEIAEQLHLSDRIDALGKRLSAMVREAQLVQNRRGGYAPVQQTSLIAGVVIANPEGFGFLKPDEGGDDLFLPPYEMRKVMHGDRALANVTGIDRRGRREGAIARVLERRMSRMLGRFFYEHGVAYVDPDDKRVQRNVQIAPDGIGEAREGQLVVCELIAPPDARRPAIGKIIAVLGDKLTPSLVVEMAIHGHELPHEFSQEVLDEAAAVPLVVEPQMIGGRVDLRQMPLVTIDGEDAKDFDDAVYCEPNADGFRLVVAIADVSNYVRPGTPLDDEAQKRATSVYFPGFVVPMLPETLSNGICSLMPKVDRMCFVCDMQVGRDGEVTGSRFYEAVMNSHARLTYNQVWKAVGEDDADTKAFIGPLLPQVQRLHQLYNVLSKARTHRGAIEFETSEVRFVLDNTGEVAQAGMLVRNDAHKLIEECMIAANVEAARYLLSMHVPAPYRVHERPPESKFEDLLEFLKEFQLSLPAWSKVRPGDYTKLLKKVRARPDAALLESVLLRSQSLAVYSPDNNGHFGLALEAYAHFTSPIRRYPDLLVHRAIKHALTGASPEKYIYTPRQMSALSLQCSERGRRADEAEREVDERYRAAWMEKHVGGQFDGVISGVTGFGLFVELNESKVNGLVHVTQLPQDYYQFDPIRKTLSGERRGRAFRLGDPVRVLVLKASMEERKIDFRLAEDGAAPDAPLPQREKPAKRKKKQY</sequence>
<evidence type="ECO:0000256" key="4">
    <source>
        <dbReference type="ARBA" id="ARBA00022722"/>
    </source>
</evidence>
<dbReference type="SMART" id="SM00357">
    <property type="entry name" value="CSP"/>
    <property type="match status" value="1"/>
</dbReference>
<dbReference type="InterPro" id="IPR001900">
    <property type="entry name" value="RNase_II/R"/>
</dbReference>
<name>A0A6V7DLN1_9XANT</name>
<feature type="region of interest" description="Disordered" evidence="9">
    <location>
        <begin position="831"/>
        <end position="854"/>
    </location>
</feature>
<dbReference type="HAMAP" id="MF_01895">
    <property type="entry name" value="RNase_R"/>
    <property type="match status" value="1"/>
</dbReference>
<dbReference type="EMBL" id="LR828261">
    <property type="protein sequence ID" value="CAD0336771.1"/>
    <property type="molecule type" value="Genomic_DNA"/>
</dbReference>
<dbReference type="EMBL" id="LR828261">
    <property type="protein sequence ID" value="CAD0336776.1"/>
    <property type="molecule type" value="Genomic_DNA"/>
</dbReference>
<dbReference type="PANTHER" id="PTHR23355">
    <property type="entry name" value="RIBONUCLEASE"/>
    <property type="match status" value="1"/>
</dbReference>
<dbReference type="Gene3D" id="2.40.50.140">
    <property type="entry name" value="Nucleic acid-binding proteins"/>
    <property type="match status" value="2"/>
</dbReference>
<dbReference type="GO" id="GO:0006402">
    <property type="term" value="P:mRNA catabolic process"/>
    <property type="evidence" value="ECO:0007669"/>
    <property type="project" value="TreeGrafter"/>
</dbReference>